<dbReference type="RefSeq" id="WP_244626833.1">
    <property type="nucleotide sequence ID" value="NZ_CAADFC020000033.1"/>
</dbReference>
<dbReference type="Proteomes" id="UP000328092">
    <property type="component" value="Unassembled WGS sequence"/>
</dbReference>
<organism evidence="6 7">
    <name type="scientific">Bradyrhizobium ivorense</name>
    <dbReference type="NCBI Taxonomy" id="2511166"/>
    <lineage>
        <taxon>Bacteria</taxon>
        <taxon>Pseudomonadati</taxon>
        <taxon>Pseudomonadota</taxon>
        <taxon>Alphaproteobacteria</taxon>
        <taxon>Hyphomicrobiales</taxon>
        <taxon>Nitrobacteraceae</taxon>
        <taxon>Bradyrhizobium</taxon>
    </lineage>
</organism>
<protein>
    <submittedName>
        <fullName evidence="6">Uncharacterized protein</fullName>
    </submittedName>
</protein>
<dbReference type="GO" id="GO:0016020">
    <property type="term" value="C:membrane"/>
    <property type="evidence" value="ECO:0007669"/>
    <property type="project" value="UniProtKB-SubCell"/>
</dbReference>
<feature type="transmembrane region" description="Helical" evidence="5">
    <location>
        <begin position="85"/>
        <end position="102"/>
    </location>
</feature>
<evidence type="ECO:0000256" key="3">
    <source>
        <dbReference type="ARBA" id="ARBA00022989"/>
    </source>
</evidence>
<comment type="subcellular location">
    <subcellularLocation>
        <location evidence="1">Membrane</location>
        <topology evidence="1">Multi-pass membrane protein</topology>
    </subcellularLocation>
</comment>
<evidence type="ECO:0000256" key="2">
    <source>
        <dbReference type="ARBA" id="ARBA00022692"/>
    </source>
</evidence>
<proteinExistence type="predicted"/>
<keyword evidence="7" id="KW-1185">Reference proteome</keyword>
<keyword evidence="4 5" id="KW-0472">Membrane</keyword>
<keyword evidence="2 5" id="KW-0812">Transmembrane</keyword>
<evidence type="ECO:0000256" key="1">
    <source>
        <dbReference type="ARBA" id="ARBA00004141"/>
    </source>
</evidence>
<keyword evidence="3 5" id="KW-1133">Transmembrane helix</keyword>
<evidence type="ECO:0000313" key="7">
    <source>
        <dbReference type="Proteomes" id="UP000328092"/>
    </source>
</evidence>
<reference evidence="6" key="1">
    <citation type="submission" date="2019-02" db="EMBL/GenBank/DDBJ databases">
        <authorList>
            <person name="Pothier F.J."/>
        </authorList>
    </citation>
    <scope>NUCLEOTIDE SEQUENCE</scope>
    <source>
        <strain evidence="6">CI-1B</strain>
    </source>
</reference>
<evidence type="ECO:0000313" key="6">
    <source>
        <dbReference type="EMBL" id="VIO79539.1"/>
    </source>
</evidence>
<dbReference type="AlphaFoldDB" id="A0A508TYP2"/>
<dbReference type="GO" id="GO:0022857">
    <property type="term" value="F:transmembrane transporter activity"/>
    <property type="evidence" value="ECO:0007669"/>
    <property type="project" value="InterPro"/>
</dbReference>
<feature type="transmembrane region" description="Helical" evidence="5">
    <location>
        <begin position="43"/>
        <end position="65"/>
    </location>
</feature>
<dbReference type="EMBL" id="CAADFC020000033">
    <property type="protein sequence ID" value="VIO79539.1"/>
    <property type="molecule type" value="Genomic_DNA"/>
</dbReference>
<evidence type="ECO:0000256" key="5">
    <source>
        <dbReference type="SAM" id="Phobius"/>
    </source>
</evidence>
<accession>A0A508TYP2</accession>
<dbReference type="InterPro" id="IPR001898">
    <property type="entry name" value="SLC13A/DASS"/>
</dbReference>
<gene>
    <name evidence="6" type="ORF">CI1B_78720</name>
</gene>
<sequence length="124" mass="13422">MSATHQWLVSALSRAATLVPIVIGLTEAVGLPRSSQIGKAMLLLAWILPSVTGLGVLTGAAPNPVMVDFLTGAGQVQVGYVDWPLYWFPYTVLFSIGLYFLATRFFRFEFAELPDGSDYIAPPS</sequence>
<dbReference type="Pfam" id="PF00939">
    <property type="entry name" value="Na_sulph_symp"/>
    <property type="match status" value="1"/>
</dbReference>
<comment type="caution">
    <text evidence="6">The sequence shown here is derived from an EMBL/GenBank/DDBJ whole genome shotgun (WGS) entry which is preliminary data.</text>
</comment>
<evidence type="ECO:0000256" key="4">
    <source>
        <dbReference type="ARBA" id="ARBA00023136"/>
    </source>
</evidence>
<name>A0A508TYP2_9BRAD</name>